<feature type="compositionally biased region" description="Basic and acidic residues" evidence="2">
    <location>
        <begin position="325"/>
        <end position="335"/>
    </location>
</feature>
<keyword evidence="1" id="KW-0863">Zinc-finger</keyword>
<proteinExistence type="inferred from homology"/>
<keyword evidence="3" id="KW-0812">Transmembrane</keyword>
<keyword evidence="3" id="KW-1133">Transmembrane helix</keyword>
<name>A0ABR2KI11_9EUKA</name>
<keyword evidence="1" id="KW-0833">Ubl conjugation pathway</keyword>
<protein>
    <recommendedName>
        <fullName evidence="1">E3 ubiquitin-protein ligase</fullName>
        <ecNumber evidence="1">2.3.2.27</ecNumber>
    </recommendedName>
</protein>
<keyword evidence="1" id="KW-0479">Metal-binding</keyword>
<keyword evidence="1" id="KW-0862">Zinc</keyword>
<sequence>MLLMAYSKQEEMHDWSVLNACIFIISLVTDVSISSFNKVLFKRLRAIELMTISKPTSRDIEKWVDDKLSNPIFGDDLQSFAERVSTSNGSFFRLKDEQNEFTPFFPIISRMNRMKILMKYTDKLVPIPNSVIPAMAPVLNTATFIASMFLCLVSKNTTFNQVGLAMFVLAIRNGRKYRFWQSYDNEKTTEFDSIEKLIQELRNRLDEEDFNPFLFKMGLKGNDCQMSIIEVVQSMKKVGFEAFEKTDLPDFLRPKMDEDEDQIQKKKKERAANLKQALLKEFQNKRSQFTMGGPSSTAKGGMNSDSDDNEENNDADYDDDDDGEAMDHSHRNGKEDDVASSEIMCNICQTKVEDDILGFPCMSLPCIFPSLINSKLHNLGIELDNMECVFSMSICLHHVHRKCCSSLNKNDDGDYHCMIDRGIRNCLLPLFPDSDDLTTETSEALTEAVESFMKEAFVGQVKEGNQSLPIKSYAGAVLTIEVRHRSRPECLDNPAVPALLSNMLRTFYKALHGKISSAATEEEKDPLVKLVFMMICSNSPRNEFKEFVKQIAVSLKDDDYLYEFLRRAAIIEDFALIGQKEKESENGPKFIDWDEILSFDHLIERYEIEGRQVDDSIELPLFETIPLADRFVSLYQPPYNLDIFDISESKFVDLLTGKVVFFSKEELEIPGKPEIPHVTTYVSEKYRGGLAMFLGLTGPNASDIIISCPSIDRIFNQDGFYVDQFGDIDRGFKRGAILSLSNDRLENALDKLLSGDVILY</sequence>
<dbReference type="EMBL" id="JAPFFF010000005">
    <property type="protein sequence ID" value="KAK8890769.1"/>
    <property type="molecule type" value="Genomic_DNA"/>
</dbReference>
<evidence type="ECO:0000256" key="1">
    <source>
        <dbReference type="RuleBase" id="RU366018"/>
    </source>
</evidence>
<reference evidence="4 5" key="1">
    <citation type="submission" date="2024-04" db="EMBL/GenBank/DDBJ databases">
        <title>Tritrichomonas musculus Genome.</title>
        <authorList>
            <person name="Alves-Ferreira E."/>
            <person name="Grigg M."/>
            <person name="Lorenzi H."/>
            <person name="Galac M."/>
        </authorList>
    </citation>
    <scope>NUCLEOTIDE SEQUENCE [LARGE SCALE GENOMIC DNA]</scope>
    <source>
        <strain evidence="4 5">EAF2021</strain>
    </source>
</reference>
<feature type="transmembrane region" description="Helical" evidence="3">
    <location>
        <begin position="124"/>
        <end position="150"/>
    </location>
</feature>
<keyword evidence="3" id="KW-0472">Membrane</keyword>
<comment type="catalytic activity">
    <reaction evidence="1">
        <text>S-ubiquitinyl-[E2 ubiquitin-conjugating enzyme]-L-cysteine + [acceptor protein]-L-lysine = [E2 ubiquitin-conjugating enzyme]-L-cysteine + N(6)-ubiquitinyl-[acceptor protein]-L-lysine.</text>
        <dbReference type="EC" id="2.3.2.27"/>
    </reaction>
</comment>
<keyword evidence="1" id="KW-0808">Transferase</keyword>
<feature type="compositionally biased region" description="Acidic residues" evidence="2">
    <location>
        <begin position="305"/>
        <end position="324"/>
    </location>
</feature>
<dbReference type="PANTHER" id="PTHR21497">
    <property type="entry name" value="UBIQUITIN LIGASE E3 ALPHA-RELATED"/>
    <property type="match status" value="1"/>
</dbReference>
<evidence type="ECO:0000313" key="4">
    <source>
        <dbReference type="EMBL" id="KAK8890769.1"/>
    </source>
</evidence>
<evidence type="ECO:0000256" key="2">
    <source>
        <dbReference type="SAM" id="MobiDB-lite"/>
    </source>
</evidence>
<comment type="function">
    <text evidence="1">Ubiquitin ligase protein which is a component of the N-end rule pathway. Recognizes and binds to proteins bearing specific N-terminal residues that are destabilizing according to the N-end rule, leading to their ubiquitination and subsequent degradation.</text>
</comment>
<dbReference type="EC" id="2.3.2.27" evidence="1"/>
<accession>A0ABR2KI11</accession>
<organism evidence="4 5">
    <name type="scientific">Tritrichomonas musculus</name>
    <dbReference type="NCBI Taxonomy" id="1915356"/>
    <lineage>
        <taxon>Eukaryota</taxon>
        <taxon>Metamonada</taxon>
        <taxon>Parabasalia</taxon>
        <taxon>Tritrichomonadida</taxon>
        <taxon>Tritrichomonadidae</taxon>
        <taxon>Tritrichomonas</taxon>
    </lineage>
</organism>
<feature type="compositionally biased region" description="Polar residues" evidence="2">
    <location>
        <begin position="285"/>
        <end position="298"/>
    </location>
</feature>
<evidence type="ECO:0000256" key="3">
    <source>
        <dbReference type="SAM" id="Phobius"/>
    </source>
</evidence>
<feature type="region of interest" description="Disordered" evidence="2">
    <location>
        <begin position="285"/>
        <end position="335"/>
    </location>
</feature>
<comment type="caution">
    <text evidence="4">The sequence shown here is derived from an EMBL/GenBank/DDBJ whole genome shotgun (WGS) entry which is preliminary data.</text>
</comment>
<dbReference type="PANTHER" id="PTHR21497:SF24">
    <property type="entry name" value="E3 UBIQUITIN-PROTEIN LIGASE UBR1"/>
    <property type="match status" value="1"/>
</dbReference>
<comment type="similarity">
    <text evidence="1">Belongs to the E3 ubiquitin-protein ligase UBR1-like family.</text>
</comment>
<gene>
    <name evidence="4" type="ORF">M9Y10_035554</name>
</gene>
<feature type="transmembrane region" description="Helical" evidence="3">
    <location>
        <begin position="15"/>
        <end position="36"/>
    </location>
</feature>
<keyword evidence="5" id="KW-1185">Reference proteome</keyword>
<evidence type="ECO:0000313" key="5">
    <source>
        <dbReference type="Proteomes" id="UP001470230"/>
    </source>
</evidence>
<dbReference type="InterPro" id="IPR039164">
    <property type="entry name" value="UBR1-like"/>
</dbReference>
<comment type="pathway">
    <text evidence="1">Protein modification; protein ubiquitination.</text>
</comment>
<dbReference type="Proteomes" id="UP001470230">
    <property type="component" value="Unassembled WGS sequence"/>
</dbReference>